<dbReference type="RefSeq" id="WP_099105140.1">
    <property type="nucleotide sequence ID" value="NZ_JAATJF010000001.1"/>
</dbReference>
<evidence type="ECO:0000259" key="2">
    <source>
        <dbReference type="Pfam" id="PF08547"/>
    </source>
</evidence>
<feature type="domain" description="NADH:ubiquinone oxidoreductase intermediate-associated protein 30" evidence="2">
    <location>
        <begin position="9"/>
        <end position="159"/>
    </location>
</feature>
<accession>A0A2G0CJQ8</accession>
<dbReference type="Pfam" id="PF08547">
    <property type="entry name" value="CIA30"/>
    <property type="match status" value="1"/>
</dbReference>
<comment type="caution">
    <text evidence="3">The sequence shown here is derived from an EMBL/GenBank/DDBJ whole genome shotgun (WGS) entry which is preliminary data.</text>
</comment>
<dbReference type="AlphaFoldDB" id="A0A2G0CJQ8"/>
<sequence>MNPPAILYAFNEYSVAARWRVVDDIVMGGHSDGHFAITEEKRGRFYGEVSLRDGGGFSSVRHRFNPPVETLAYQRVLLHLRGDGSNYQFRVKPNIEQDFSYVHPFPTSGEWQTVEVPLAEMYPVRRGDRLSLPNFDGSRIAEISFLIADGRDQAFQLLIDRLELH</sequence>
<evidence type="ECO:0000313" key="3">
    <source>
        <dbReference type="EMBL" id="PHL00161.1"/>
    </source>
</evidence>
<dbReference type="SUPFAM" id="SSF49785">
    <property type="entry name" value="Galactose-binding domain-like"/>
    <property type="match status" value="1"/>
</dbReference>
<keyword evidence="4" id="KW-1185">Reference proteome</keyword>
<comment type="similarity">
    <text evidence="1">Belongs to the CIA30 family.</text>
</comment>
<dbReference type="InterPro" id="IPR013857">
    <property type="entry name" value="NADH-UbQ_OxRdtase-assoc_prot30"/>
</dbReference>
<evidence type="ECO:0000313" key="4">
    <source>
        <dbReference type="Proteomes" id="UP000226437"/>
    </source>
</evidence>
<protein>
    <submittedName>
        <fullName evidence="3">CIA30 family protein</fullName>
    </submittedName>
</protein>
<dbReference type="PANTHER" id="PTHR13194">
    <property type="entry name" value="COMPLEX I INTERMEDIATE-ASSOCIATED PROTEIN 30"/>
    <property type="match status" value="1"/>
</dbReference>
<name>A0A2G0CJQ8_9BACT</name>
<dbReference type="InterPro" id="IPR008979">
    <property type="entry name" value="Galactose-bd-like_sf"/>
</dbReference>
<dbReference type="Proteomes" id="UP000226437">
    <property type="component" value="Unassembled WGS sequence"/>
</dbReference>
<dbReference type="InterPro" id="IPR039131">
    <property type="entry name" value="NDUFAF1"/>
</dbReference>
<proteinExistence type="inferred from homology"/>
<evidence type="ECO:0000256" key="1">
    <source>
        <dbReference type="ARBA" id="ARBA00007884"/>
    </source>
</evidence>
<organism evidence="3 4">
    <name type="scientific">Neolewinella marina</name>
    <dbReference type="NCBI Taxonomy" id="438751"/>
    <lineage>
        <taxon>Bacteria</taxon>
        <taxon>Pseudomonadati</taxon>
        <taxon>Bacteroidota</taxon>
        <taxon>Saprospiria</taxon>
        <taxon>Saprospirales</taxon>
        <taxon>Lewinellaceae</taxon>
        <taxon>Neolewinella</taxon>
    </lineage>
</organism>
<dbReference type="EMBL" id="PDLO01000001">
    <property type="protein sequence ID" value="PHL00161.1"/>
    <property type="molecule type" value="Genomic_DNA"/>
</dbReference>
<gene>
    <name evidence="3" type="ORF">CGL56_03730</name>
</gene>
<dbReference type="OrthoDB" id="442188at2"/>
<dbReference type="PANTHER" id="PTHR13194:SF19">
    <property type="entry name" value="NAD(P)-BINDING ROSSMANN-FOLD SUPERFAMILY PROTEIN"/>
    <property type="match status" value="1"/>
</dbReference>
<reference evidence="3 4" key="1">
    <citation type="submission" date="2017-10" db="EMBL/GenBank/DDBJ databases">
        <title>The draft genome sequence of Lewinella marina KCTC 32374.</title>
        <authorList>
            <person name="Wang K."/>
        </authorList>
    </citation>
    <scope>NUCLEOTIDE SEQUENCE [LARGE SCALE GENOMIC DNA]</scope>
    <source>
        <strain evidence="3 4">MKG-38</strain>
    </source>
</reference>